<dbReference type="GO" id="GO:0005507">
    <property type="term" value="F:copper ion binding"/>
    <property type="evidence" value="ECO:0007669"/>
    <property type="project" value="InterPro"/>
</dbReference>
<evidence type="ECO:0000259" key="4">
    <source>
        <dbReference type="Pfam" id="PF00394"/>
    </source>
</evidence>
<evidence type="ECO:0000313" key="7">
    <source>
        <dbReference type="EMBL" id="KTC79531.1"/>
    </source>
</evidence>
<feature type="domain" description="Plastocyanin-like" evidence="4">
    <location>
        <begin position="218"/>
        <end position="331"/>
    </location>
</feature>
<dbReference type="Pfam" id="PF07732">
    <property type="entry name" value="Cu-oxidase_3"/>
    <property type="match status" value="1"/>
</dbReference>
<dbReference type="PANTHER" id="PTHR11709:SF394">
    <property type="entry name" value="FI03373P-RELATED"/>
    <property type="match status" value="1"/>
</dbReference>
<dbReference type="Gene3D" id="2.60.40.420">
    <property type="entry name" value="Cupredoxins - blue copper proteins"/>
    <property type="match status" value="3"/>
</dbReference>
<evidence type="ECO:0000259" key="6">
    <source>
        <dbReference type="Pfam" id="PF07732"/>
    </source>
</evidence>
<dbReference type="InterPro" id="IPR011706">
    <property type="entry name" value="Cu-oxidase_C"/>
</dbReference>
<dbReference type="CDD" id="cd13896">
    <property type="entry name" value="CuRO_3_CopA"/>
    <property type="match status" value="1"/>
</dbReference>
<proteinExistence type="predicted"/>
<dbReference type="RefSeq" id="WP_058387669.1">
    <property type="nucleotide sequence ID" value="NZ_LNXW01000013.1"/>
</dbReference>
<dbReference type="Pfam" id="PF07731">
    <property type="entry name" value="Cu-oxidase_2"/>
    <property type="match status" value="1"/>
</dbReference>
<dbReference type="AlphaFoldDB" id="A0A0W0S8U0"/>
<dbReference type="GO" id="GO:0009279">
    <property type="term" value="C:cell outer membrane"/>
    <property type="evidence" value="ECO:0007669"/>
    <property type="project" value="InterPro"/>
</dbReference>
<reference evidence="7 8" key="1">
    <citation type="submission" date="2015-11" db="EMBL/GenBank/DDBJ databases">
        <title>Genomic analysis of 38 Legionella species identifies large and diverse effector repertoires.</title>
        <authorList>
            <person name="Burstein D."/>
            <person name="Amaro F."/>
            <person name="Zusman T."/>
            <person name="Lifshitz Z."/>
            <person name="Cohen O."/>
            <person name="Gilbert J.A."/>
            <person name="Pupko T."/>
            <person name="Shuman H.A."/>
            <person name="Segal G."/>
        </authorList>
    </citation>
    <scope>NUCLEOTIDE SEQUENCE [LARGE SCALE GENOMIC DNA]</scope>
    <source>
        <strain evidence="7 8">ORW</strain>
    </source>
</reference>
<dbReference type="EC" id="1.10.3.3" evidence="7"/>
<dbReference type="InterPro" id="IPR011707">
    <property type="entry name" value="Cu-oxidase-like_N"/>
</dbReference>
<feature type="domain" description="Plastocyanin-like" evidence="6">
    <location>
        <begin position="42"/>
        <end position="154"/>
    </location>
</feature>
<dbReference type="InterPro" id="IPR007939">
    <property type="entry name" value="Cu-R_B_prcur"/>
</dbReference>
<evidence type="ECO:0000259" key="5">
    <source>
        <dbReference type="Pfam" id="PF07731"/>
    </source>
</evidence>
<feature type="domain" description="Plastocyanin-like" evidence="5">
    <location>
        <begin position="463"/>
        <end position="572"/>
    </location>
</feature>
<keyword evidence="1" id="KW-0479">Metal-binding</keyword>
<dbReference type="Proteomes" id="UP000054921">
    <property type="component" value="Unassembled WGS sequence"/>
</dbReference>
<dbReference type="STRING" id="28084.Lche_1551"/>
<organism evidence="7 8">
    <name type="scientific">Legionella cherrii</name>
    <dbReference type="NCBI Taxonomy" id="28084"/>
    <lineage>
        <taxon>Bacteria</taxon>
        <taxon>Pseudomonadati</taxon>
        <taxon>Pseudomonadota</taxon>
        <taxon>Gammaproteobacteria</taxon>
        <taxon>Legionellales</taxon>
        <taxon>Legionellaceae</taxon>
        <taxon>Legionella</taxon>
    </lineage>
</organism>
<dbReference type="EMBL" id="LNXW01000013">
    <property type="protein sequence ID" value="KTC79531.1"/>
    <property type="molecule type" value="Genomic_DNA"/>
</dbReference>
<dbReference type="InterPro" id="IPR001117">
    <property type="entry name" value="Cu-oxidase_2nd"/>
</dbReference>
<dbReference type="InterPro" id="IPR008972">
    <property type="entry name" value="Cupredoxin"/>
</dbReference>
<gene>
    <name evidence="7" type="ORF">Lche_1551</name>
</gene>
<dbReference type="Pfam" id="PF00394">
    <property type="entry name" value="Cu-oxidase"/>
    <property type="match status" value="1"/>
</dbReference>
<dbReference type="SUPFAM" id="SSF49503">
    <property type="entry name" value="Cupredoxins"/>
    <property type="match status" value="3"/>
</dbReference>
<evidence type="ECO:0000256" key="2">
    <source>
        <dbReference type="ARBA" id="ARBA00023002"/>
    </source>
</evidence>
<evidence type="ECO:0000313" key="8">
    <source>
        <dbReference type="Proteomes" id="UP000054921"/>
    </source>
</evidence>
<protein>
    <submittedName>
        <fullName evidence="7">Multicopper oxidase</fullName>
        <ecNumber evidence="7">1.10.3.3</ecNumber>
    </submittedName>
</protein>
<dbReference type="PROSITE" id="PS00079">
    <property type="entry name" value="MULTICOPPER_OXIDASE1"/>
    <property type="match status" value="1"/>
</dbReference>
<dbReference type="InterPro" id="IPR034279">
    <property type="entry name" value="CuRO_3_CopA"/>
</dbReference>
<dbReference type="InterPro" id="IPR033138">
    <property type="entry name" value="Cu_oxidase_CS"/>
</dbReference>
<keyword evidence="2 7" id="KW-0560">Oxidoreductase</keyword>
<accession>A0A0W0S8U0</accession>
<evidence type="ECO:0000256" key="3">
    <source>
        <dbReference type="ARBA" id="ARBA00023008"/>
    </source>
</evidence>
<dbReference type="GO" id="GO:0006878">
    <property type="term" value="P:intracellular copper ion homeostasis"/>
    <property type="evidence" value="ECO:0007669"/>
    <property type="project" value="InterPro"/>
</dbReference>
<dbReference type="OrthoDB" id="9757546at2"/>
<dbReference type="InterPro" id="IPR045087">
    <property type="entry name" value="Cu-oxidase_fam"/>
</dbReference>
<dbReference type="PANTHER" id="PTHR11709">
    <property type="entry name" value="MULTI-COPPER OXIDASE"/>
    <property type="match status" value="1"/>
</dbReference>
<dbReference type="GO" id="GO:0008447">
    <property type="term" value="F:L-ascorbate oxidase activity"/>
    <property type="evidence" value="ECO:0007669"/>
    <property type="project" value="UniProtKB-EC"/>
</dbReference>
<dbReference type="InterPro" id="IPR002355">
    <property type="entry name" value="Cu_oxidase_Cu_BS"/>
</dbReference>
<dbReference type="PROSITE" id="PS00080">
    <property type="entry name" value="MULTICOPPER_OXIDASE2"/>
    <property type="match status" value="1"/>
</dbReference>
<name>A0A0W0S8U0_9GAMM</name>
<evidence type="ECO:0000256" key="1">
    <source>
        <dbReference type="ARBA" id="ARBA00022723"/>
    </source>
</evidence>
<comment type="caution">
    <text evidence="7">The sequence shown here is derived from an EMBL/GenBank/DDBJ whole genome shotgun (WGS) entry which is preliminary data.</text>
</comment>
<keyword evidence="3" id="KW-0186">Copper</keyword>
<dbReference type="PATRIC" id="fig|28084.5.peg.1683"/>
<dbReference type="Pfam" id="PF05275">
    <property type="entry name" value="CopB"/>
    <property type="match status" value="1"/>
</dbReference>
<sequence length="828" mass="94290">MLKNIHDVQSKKYHWIALLCLISFFLVSFSTFAAHKVINLDIGYKTVYFTNKPARAIAVNNQIPAPTLHFKEGDQVTINVTNHLDKGTAIHWHGVLVPWQMDGVEGVAQTEIPPGGTFHYQFTLKQSGTYWYHAHAGLEEQQGLYGAFLIDPKKPPHYTYTKDYVVVLSDWINTKPDQVLAHLKKSGDYYAPRFPLQPSLAKFIHDYRKASKNERQKLLDDYKSMQRMRMSIYDISDVAFDAFLMNGHPKDNPWTAPVKIGDIVRLRFIDAGSSTIFRIKIPDSDMTVIQADGNDVKPYSSTELSISPAETYDVLVKIEKNKPYIIYAGSKDTVGTVYGALKTAPDQTVDYAQIKPFTEPIPVTREMMNVMMGGMYQGNLPITHTKQDNALASQHKHSMHMDHSMPMGHSMNMQMPTEPTRFNDTIAPTTSSYMTSMDTKYRDLTAAVPTNDPNKPVEGVINLELFGYMGQYIWFVNGVPGYKAKPIPLKPGKRYRFVFTNPSMMHHPMHIHGHWFIVRTGKDAFDPLKHTLDIPPGGTITADVDTDASGQWFFHCHMLYHMMTGMNRVFQYTTIIEIAEDKTQPEHIIKDTSYYNRPIIRVDEAIKPINLDLVKHPMAHGAGFWLSNFLDVGADPVHNSQLLTYKGMFGPDYNKLQLFIKDAEMYKGERENADIDIFYWHLISQFWAIKGGANYFNQPANKPYWQAGLGLEGLMPFFIDTDIRTYFYGGSIKFDIELSRDTLITNNFLIRTGIRSILATKTVVNAQIGSGLNQMRYTVRPYYRLIPGLSIFVEYENEHNYGAFKTLENESTTPDISDTVSLGLNLLF</sequence>